<keyword evidence="2" id="KW-1185">Reference proteome</keyword>
<dbReference type="Proteomes" id="UP001212326">
    <property type="component" value="Chromosome"/>
</dbReference>
<evidence type="ECO:0000313" key="1">
    <source>
        <dbReference type="EMBL" id="WBO61491.1"/>
    </source>
</evidence>
<organism evidence="1 2">
    <name type="scientific">Streptomyces camelliae</name>
    <dbReference type="NCBI Taxonomy" id="3004093"/>
    <lineage>
        <taxon>Bacteria</taxon>
        <taxon>Bacillati</taxon>
        <taxon>Actinomycetota</taxon>
        <taxon>Actinomycetes</taxon>
        <taxon>Kitasatosporales</taxon>
        <taxon>Streptomycetaceae</taxon>
        <taxon>Streptomyces</taxon>
    </lineage>
</organism>
<evidence type="ECO:0000313" key="2">
    <source>
        <dbReference type="Proteomes" id="UP001212326"/>
    </source>
</evidence>
<gene>
    <name evidence="1" type="ORF">O1G22_00650</name>
</gene>
<dbReference type="EMBL" id="CP115300">
    <property type="protein sequence ID" value="WBO61491.1"/>
    <property type="molecule type" value="Genomic_DNA"/>
</dbReference>
<protein>
    <submittedName>
        <fullName evidence="1">Uncharacterized protein</fullName>
    </submittedName>
</protein>
<name>A0ABY7NTC7_9ACTN</name>
<reference evidence="1 2" key="1">
    <citation type="submission" date="2022-12" db="EMBL/GenBank/DDBJ databases">
        <authorList>
            <person name="Mo P."/>
        </authorList>
    </citation>
    <scope>NUCLEOTIDE SEQUENCE [LARGE SCALE GENOMIC DNA]</scope>
    <source>
        <strain evidence="1 2">HUAS 2-6</strain>
    </source>
</reference>
<sequence>MDCGRLLEVGDDVGRVAIACLGEPGGQPRRCHPGADREHVERAFRVPGYPVVPVLSVVACGYPLYELPLDTCLLFGGGWRWSSTCSTAAATRGWRRPMARGLG</sequence>
<dbReference type="RefSeq" id="WP_270079453.1">
    <property type="nucleotide sequence ID" value="NZ_CP115300.1"/>
</dbReference>
<proteinExistence type="predicted"/>
<accession>A0ABY7NTC7</accession>